<dbReference type="AlphaFoldDB" id="A0A2T2WJR6"/>
<comment type="caution">
    <text evidence="1">The sequence shown here is derived from an EMBL/GenBank/DDBJ whole genome shotgun (WGS) entry which is preliminary data.</text>
</comment>
<dbReference type="EMBL" id="PXYV01000016">
    <property type="protein sequence ID" value="PSR22473.1"/>
    <property type="molecule type" value="Genomic_DNA"/>
</dbReference>
<accession>A0A2T2WJR6</accession>
<gene>
    <name evidence="1" type="ORF">C7B45_06530</name>
</gene>
<proteinExistence type="predicted"/>
<evidence type="ECO:0008006" key="3">
    <source>
        <dbReference type="Google" id="ProtNLM"/>
    </source>
</evidence>
<sequence>MVRMQWSEVRLLYPNQVVYLEDLCSQVEGGHLHVDTGSAHTWINVNAVEGELALTPDGADEIVTAFGIGGRDRLCARRLMRLRLIAFMLTHCQSMPGVLVSNSVG</sequence>
<name>A0A2T2WJR6_9FIRM</name>
<dbReference type="Proteomes" id="UP000241848">
    <property type="component" value="Unassembled WGS sequence"/>
</dbReference>
<evidence type="ECO:0000313" key="2">
    <source>
        <dbReference type="Proteomes" id="UP000241848"/>
    </source>
</evidence>
<organism evidence="1 2">
    <name type="scientific">Sulfobacillus acidophilus</name>
    <dbReference type="NCBI Taxonomy" id="53633"/>
    <lineage>
        <taxon>Bacteria</taxon>
        <taxon>Bacillati</taxon>
        <taxon>Bacillota</taxon>
        <taxon>Clostridia</taxon>
        <taxon>Eubacteriales</taxon>
        <taxon>Clostridiales Family XVII. Incertae Sedis</taxon>
        <taxon>Sulfobacillus</taxon>
    </lineage>
</organism>
<evidence type="ECO:0000313" key="1">
    <source>
        <dbReference type="EMBL" id="PSR22473.1"/>
    </source>
</evidence>
<reference evidence="1 2" key="1">
    <citation type="journal article" date="2014" name="BMC Genomics">
        <title>Comparison of environmental and isolate Sulfobacillus genomes reveals diverse carbon, sulfur, nitrogen, and hydrogen metabolisms.</title>
        <authorList>
            <person name="Justice N.B."/>
            <person name="Norman A."/>
            <person name="Brown C.T."/>
            <person name="Singh A."/>
            <person name="Thomas B.C."/>
            <person name="Banfield J.F."/>
        </authorList>
    </citation>
    <scope>NUCLEOTIDE SEQUENCE [LARGE SCALE GENOMIC DNA]</scope>
    <source>
        <strain evidence="1">AMDSBA3</strain>
    </source>
</reference>
<protein>
    <recommendedName>
        <fullName evidence="3">Peptidase A2 domain-containing protein</fullName>
    </recommendedName>
</protein>